<feature type="compositionally biased region" description="Polar residues" evidence="1">
    <location>
        <begin position="117"/>
        <end position="128"/>
    </location>
</feature>
<dbReference type="Proteomes" id="UP000272942">
    <property type="component" value="Unassembled WGS sequence"/>
</dbReference>
<dbReference type="SUPFAM" id="SSF57903">
    <property type="entry name" value="FYVE/PHD zinc finger"/>
    <property type="match status" value="1"/>
</dbReference>
<keyword evidence="3" id="KW-1185">Reference proteome</keyword>
<evidence type="ECO:0000313" key="3">
    <source>
        <dbReference type="Proteomes" id="UP000272942"/>
    </source>
</evidence>
<gene>
    <name evidence="2" type="ORF">ECPE_LOCUS7723</name>
</gene>
<evidence type="ECO:0000313" key="2">
    <source>
        <dbReference type="EMBL" id="VDP81841.1"/>
    </source>
</evidence>
<reference evidence="4" key="1">
    <citation type="submission" date="2016-06" db="UniProtKB">
        <authorList>
            <consortium name="WormBaseParasite"/>
        </authorList>
    </citation>
    <scope>IDENTIFICATION</scope>
</reference>
<dbReference type="InterPro" id="IPR013083">
    <property type="entry name" value="Znf_RING/FYVE/PHD"/>
</dbReference>
<organism evidence="4">
    <name type="scientific">Echinostoma caproni</name>
    <dbReference type="NCBI Taxonomy" id="27848"/>
    <lineage>
        <taxon>Eukaryota</taxon>
        <taxon>Metazoa</taxon>
        <taxon>Spiralia</taxon>
        <taxon>Lophotrochozoa</taxon>
        <taxon>Platyhelminthes</taxon>
        <taxon>Trematoda</taxon>
        <taxon>Digenea</taxon>
        <taxon>Plagiorchiida</taxon>
        <taxon>Echinostomata</taxon>
        <taxon>Echinostomatoidea</taxon>
        <taxon>Echinostomatidae</taxon>
        <taxon>Echinostoma</taxon>
    </lineage>
</organism>
<feature type="region of interest" description="Disordered" evidence="1">
    <location>
        <begin position="103"/>
        <end position="128"/>
    </location>
</feature>
<dbReference type="Gene3D" id="3.30.40.10">
    <property type="entry name" value="Zinc/RING finger domain, C3HC4 (zinc finger)"/>
    <property type="match status" value="1"/>
</dbReference>
<evidence type="ECO:0000256" key="1">
    <source>
        <dbReference type="SAM" id="MobiDB-lite"/>
    </source>
</evidence>
<sequence>MGPRTKTLQCNGCDHWLHLGCNTVSPKVYDLLCSFKSDFLKVIYDKCAVLFNSVAPRRVAMRTSNVDSPVIPIPNEPSLPEVTSLTDVQRPISSLNYADVVRSQRPVMTRSKRPRPSDTSEVPSQPEP</sequence>
<name>A0A183AL88_9TREM</name>
<dbReference type="AlphaFoldDB" id="A0A183AL88"/>
<accession>A0A183AL88</accession>
<dbReference type="EMBL" id="UZAN01044983">
    <property type="protein sequence ID" value="VDP81841.1"/>
    <property type="molecule type" value="Genomic_DNA"/>
</dbReference>
<evidence type="ECO:0000313" key="4">
    <source>
        <dbReference type="WBParaSite" id="ECPE_0000774201-mRNA-1"/>
    </source>
</evidence>
<proteinExistence type="predicted"/>
<reference evidence="2 3" key="2">
    <citation type="submission" date="2018-11" db="EMBL/GenBank/DDBJ databases">
        <authorList>
            <consortium name="Pathogen Informatics"/>
        </authorList>
    </citation>
    <scope>NUCLEOTIDE SEQUENCE [LARGE SCALE GENOMIC DNA]</scope>
    <source>
        <strain evidence="2 3">Egypt</strain>
    </source>
</reference>
<protein>
    <submittedName>
        <fullName evidence="4">PHD domain-containing protein</fullName>
    </submittedName>
</protein>
<dbReference type="WBParaSite" id="ECPE_0000774201-mRNA-1">
    <property type="protein sequence ID" value="ECPE_0000774201-mRNA-1"/>
    <property type="gene ID" value="ECPE_0000774201"/>
</dbReference>
<dbReference type="InterPro" id="IPR011011">
    <property type="entry name" value="Znf_FYVE_PHD"/>
</dbReference>